<comment type="caution">
    <text evidence="1">The sequence shown here is derived from an EMBL/GenBank/DDBJ whole genome shotgun (WGS) entry which is preliminary data.</text>
</comment>
<evidence type="ECO:0000313" key="1">
    <source>
        <dbReference type="EMBL" id="GBP48388.1"/>
    </source>
</evidence>
<proteinExistence type="predicted"/>
<gene>
    <name evidence="1" type="ORF">EVAR_36822_1</name>
</gene>
<sequence>CHDEGRSSVGKPSKFHEAQLVGVGPGFLRMFVPKTPYIEIITNQSRDPQTDKQVISAGGASRAAVALRNAYFPAQPALGPPALRVSPVRCIIYSA</sequence>
<name>A0A4C1WAH5_EUMVA</name>
<protein>
    <submittedName>
        <fullName evidence="1">Uncharacterized protein</fullName>
    </submittedName>
</protein>
<feature type="non-terminal residue" evidence="1">
    <location>
        <position position="1"/>
    </location>
</feature>
<keyword evidence="2" id="KW-1185">Reference proteome</keyword>
<dbReference type="Proteomes" id="UP000299102">
    <property type="component" value="Unassembled WGS sequence"/>
</dbReference>
<dbReference type="AlphaFoldDB" id="A0A4C1WAH5"/>
<accession>A0A4C1WAH5</accession>
<reference evidence="1 2" key="1">
    <citation type="journal article" date="2019" name="Commun. Biol.">
        <title>The bagworm genome reveals a unique fibroin gene that provides high tensile strength.</title>
        <authorList>
            <person name="Kono N."/>
            <person name="Nakamura H."/>
            <person name="Ohtoshi R."/>
            <person name="Tomita M."/>
            <person name="Numata K."/>
            <person name="Arakawa K."/>
        </authorList>
    </citation>
    <scope>NUCLEOTIDE SEQUENCE [LARGE SCALE GENOMIC DNA]</scope>
</reference>
<organism evidence="1 2">
    <name type="scientific">Eumeta variegata</name>
    <name type="common">Bagworm moth</name>
    <name type="synonym">Eumeta japonica</name>
    <dbReference type="NCBI Taxonomy" id="151549"/>
    <lineage>
        <taxon>Eukaryota</taxon>
        <taxon>Metazoa</taxon>
        <taxon>Ecdysozoa</taxon>
        <taxon>Arthropoda</taxon>
        <taxon>Hexapoda</taxon>
        <taxon>Insecta</taxon>
        <taxon>Pterygota</taxon>
        <taxon>Neoptera</taxon>
        <taxon>Endopterygota</taxon>
        <taxon>Lepidoptera</taxon>
        <taxon>Glossata</taxon>
        <taxon>Ditrysia</taxon>
        <taxon>Tineoidea</taxon>
        <taxon>Psychidae</taxon>
        <taxon>Oiketicinae</taxon>
        <taxon>Eumeta</taxon>
    </lineage>
</organism>
<dbReference type="EMBL" id="BGZK01000523">
    <property type="protein sequence ID" value="GBP48388.1"/>
    <property type="molecule type" value="Genomic_DNA"/>
</dbReference>
<evidence type="ECO:0000313" key="2">
    <source>
        <dbReference type="Proteomes" id="UP000299102"/>
    </source>
</evidence>